<dbReference type="GO" id="GO:0071541">
    <property type="term" value="C:eukaryotic translation initiation factor 3 complex, eIF3m"/>
    <property type="evidence" value="ECO:0007669"/>
    <property type="project" value="TreeGrafter"/>
</dbReference>
<dbReference type="AlphaFoldDB" id="A0A2X0LHX8"/>
<dbReference type="HAMAP" id="MF_03008">
    <property type="entry name" value="eIF3i"/>
    <property type="match status" value="1"/>
</dbReference>
<evidence type="ECO:0000313" key="10">
    <source>
        <dbReference type="EMBL" id="SCZ97129.1"/>
    </source>
</evidence>
<comment type="function">
    <text evidence="7">Component of the eukaryotic translation initiation factor 3 (eIF-3) complex, which is involved in protein synthesis of a specialized repertoire of mRNAs and, together with other initiation factors, stimulates binding of mRNA and methionyl-tRNAi to the 40S ribosome. The eIF-3 complex specifically targets and initiates translation of a subset of mRNAs involved in cell proliferation.</text>
</comment>
<dbReference type="PANTHER" id="PTHR19877:SF1">
    <property type="entry name" value="EUKARYOTIC TRANSLATION INITIATION FACTOR 3 SUBUNIT I"/>
    <property type="match status" value="1"/>
</dbReference>
<evidence type="ECO:0000256" key="7">
    <source>
        <dbReference type="HAMAP-Rule" id="MF_03008"/>
    </source>
</evidence>
<evidence type="ECO:0000313" key="11">
    <source>
        <dbReference type="Proteomes" id="UP000249723"/>
    </source>
</evidence>
<proteinExistence type="inferred from homology"/>
<accession>A0A2X0LHX8</accession>
<comment type="subcellular location">
    <subcellularLocation>
        <location evidence="7">Cytoplasm</location>
    </subcellularLocation>
</comment>
<dbReference type="Proteomes" id="UP000249723">
    <property type="component" value="Unassembled WGS sequence"/>
</dbReference>
<keyword evidence="2 7" id="KW-0396">Initiation factor</keyword>
<gene>
    <name evidence="7" type="primary">TIF34</name>
    <name evidence="10" type="ORF">BZ3500_MVSOF-1268-A1-R1_CHR4-2G07009</name>
</gene>
<dbReference type="SUPFAM" id="SSF50978">
    <property type="entry name" value="WD40 repeat-like"/>
    <property type="match status" value="1"/>
</dbReference>
<dbReference type="GO" id="GO:0016282">
    <property type="term" value="C:eukaryotic 43S preinitiation complex"/>
    <property type="evidence" value="ECO:0007669"/>
    <property type="project" value="UniProtKB-UniRule"/>
</dbReference>
<dbReference type="Pfam" id="PF24805">
    <property type="entry name" value="EIF3I"/>
    <property type="match status" value="1"/>
</dbReference>
<evidence type="ECO:0000256" key="2">
    <source>
        <dbReference type="ARBA" id="ARBA00022540"/>
    </source>
</evidence>
<dbReference type="GO" id="GO:0001732">
    <property type="term" value="P:formation of cytoplasmic translation initiation complex"/>
    <property type="evidence" value="ECO:0007669"/>
    <property type="project" value="UniProtKB-UniRule"/>
</dbReference>
<feature type="repeat" description="WD" evidence="8">
    <location>
        <begin position="156"/>
        <end position="183"/>
    </location>
</feature>
<evidence type="ECO:0000256" key="1">
    <source>
        <dbReference type="ARBA" id="ARBA00022490"/>
    </source>
</evidence>
<keyword evidence="3 8" id="KW-0853">WD repeat</keyword>
<dbReference type="PANTHER" id="PTHR19877">
    <property type="entry name" value="EUKARYOTIC TRANSLATION INITIATION FACTOR 3 SUBUNIT I"/>
    <property type="match status" value="1"/>
</dbReference>
<keyword evidence="1 7" id="KW-0963">Cytoplasm</keyword>
<dbReference type="EMBL" id="FMWP01000092">
    <property type="protein sequence ID" value="SCZ97129.1"/>
    <property type="molecule type" value="Genomic_DNA"/>
</dbReference>
<sequence>MVKYNAEGDLLFSASKDHIINLWHSHNGERLGTYEGHNGTVWTIDADFWGIMREAAEEELDHPDETTTCEALDRAAKQAVPSHRGMNPAGAGDQRSSQSRGISLGMSLLRGRGGMARARRMEGGTGIRRSGWWWFDSAHVDCVHSCSPTLHNYLLPTSTYLISGSADNNLKLWDVRTGTCLYTWEFPTAVKRVMWSEDDSKILAVTEQRMGFKGAVRVFEINRDDPTKQSVEPLFQIESTGSKATVAAWCALDQYIVTGHENGYLNLWDMDGELFYEKEDRAHNDLITDLQMAPDGTYFITSSKDKSAKIWSIGPDKNSHGDEDYLTLIKTFTGEPPLNSAAILPGKPYALLGGGQEAMAVTTTGARHGHFEVRFWHLVFEEEVARVKGGFGPCNTIAVHPQTKGYAIGGEDGYVRVHHFDDDFFAAKPYGASLEPED</sequence>
<organism evidence="10 11">
    <name type="scientific">Microbotryum saponariae</name>
    <dbReference type="NCBI Taxonomy" id="289078"/>
    <lineage>
        <taxon>Eukaryota</taxon>
        <taxon>Fungi</taxon>
        <taxon>Dikarya</taxon>
        <taxon>Basidiomycota</taxon>
        <taxon>Pucciniomycotina</taxon>
        <taxon>Microbotryomycetes</taxon>
        <taxon>Microbotryales</taxon>
        <taxon>Microbotryaceae</taxon>
        <taxon>Microbotryum</taxon>
    </lineage>
</organism>
<dbReference type="InterPro" id="IPR020472">
    <property type="entry name" value="WD40_PAC1"/>
</dbReference>
<dbReference type="OrthoDB" id="24966at2759"/>
<keyword evidence="11" id="KW-1185">Reference proteome</keyword>
<dbReference type="InterPro" id="IPR001680">
    <property type="entry name" value="WD40_rpt"/>
</dbReference>
<comment type="similarity">
    <text evidence="6">Belongs to the WD repeat STRAP family.</text>
</comment>
<feature type="region of interest" description="Disordered" evidence="9">
    <location>
        <begin position="77"/>
        <end position="99"/>
    </location>
</feature>
<evidence type="ECO:0000256" key="6">
    <source>
        <dbReference type="ARBA" id="ARBA00038394"/>
    </source>
</evidence>
<evidence type="ECO:0000256" key="9">
    <source>
        <dbReference type="SAM" id="MobiDB-lite"/>
    </source>
</evidence>
<dbReference type="InterPro" id="IPR027525">
    <property type="entry name" value="eIF3i"/>
</dbReference>
<evidence type="ECO:0000256" key="3">
    <source>
        <dbReference type="ARBA" id="ARBA00022574"/>
    </source>
</evidence>
<dbReference type="PROSITE" id="PS00678">
    <property type="entry name" value="WD_REPEATS_1"/>
    <property type="match status" value="1"/>
</dbReference>
<dbReference type="InterPro" id="IPR019775">
    <property type="entry name" value="WD40_repeat_CS"/>
</dbReference>
<dbReference type="PRINTS" id="PR00320">
    <property type="entry name" value="GPROTEINBRPT"/>
</dbReference>
<dbReference type="GO" id="GO:0003723">
    <property type="term" value="F:RNA binding"/>
    <property type="evidence" value="ECO:0007669"/>
    <property type="project" value="TreeGrafter"/>
</dbReference>
<comment type="similarity">
    <text evidence="7">Belongs to the eIF-3 subunit I family.</text>
</comment>
<evidence type="ECO:0000256" key="4">
    <source>
        <dbReference type="ARBA" id="ARBA00022737"/>
    </source>
</evidence>
<feature type="repeat" description="WD" evidence="8">
    <location>
        <begin position="1"/>
        <end position="33"/>
    </location>
</feature>
<protein>
    <recommendedName>
        <fullName evidence="7">Eukaryotic translation initiation factor 3 subunit I</fullName>
        <shortName evidence="7">eIF3i</shortName>
    </recommendedName>
    <alternativeName>
        <fullName evidence="7">Eukaryotic translation initiation factor 3 39 kDa subunit homolog</fullName>
        <shortName evidence="7">eIF-3 39 kDa subunit homolog</shortName>
    </alternativeName>
</protein>
<evidence type="ECO:0000256" key="8">
    <source>
        <dbReference type="PROSITE-ProRule" id="PRU00221"/>
    </source>
</evidence>
<dbReference type="PROSITE" id="PS50294">
    <property type="entry name" value="WD_REPEATS_REGION"/>
    <property type="match status" value="1"/>
</dbReference>
<dbReference type="GO" id="GO:0003743">
    <property type="term" value="F:translation initiation factor activity"/>
    <property type="evidence" value="ECO:0007669"/>
    <property type="project" value="UniProtKB-UniRule"/>
</dbReference>
<keyword evidence="5 7" id="KW-0648">Protein biosynthesis</keyword>
<dbReference type="InterPro" id="IPR036322">
    <property type="entry name" value="WD40_repeat_dom_sf"/>
</dbReference>
<keyword evidence="4" id="KW-0677">Repeat</keyword>
<dbReference type="Gene3D" id="2.130.10.10">
    <property type="entry name" value="YVTN repeat-like/Quinoprotein amine dehydrogenase"/>
    <property type="match status" value="2"/>
</dbReference>
<feature type="repeat" description="WD" evidence="8">
    <location>
        <begin position="280"/>
        <end position="313"/>
    </location>
</feature>
<name>A0A2X0LHX8_9BASI</name>
<comment type="subunit">
    <text evidence="7">Component of the eukaryotic translation initiation factor 3 (eIF-3) complex.</text>
</comment>
<dbReference type="SMART" id="SM00320">
    <property type="entry name" value="WD40"/>
    <property type="match status" value="5"/>
</dbReference>
<dbReference type="PROSITE" id="PS50082">
    <property type="entry name" value="WD_REPEATS_2"/>
    <property type="match status" value="3"/>
</dbReference>
<dbReference type="STRING" id="289078.A0A2X0LHX8"/>
<evidence type="ECO:0000256" key="5">
    <source>
        <dbReference type="ARBA" id="ARBA00022917"/>
    </source>
</evidence>
<dbReference type="InterPro" id="IPR015943">
    <property type="entry name" value="WD40/YVTN_repeat-like_dom_sf"/>
</dbReference>
<reference evidence="11" key="1">
    <citation type="submission" date="2016-10" db="EMBL/GenBank/DDBJ databases">
        <authorList>
            <person name="Jeantristanb JTB J.-T."/>
            <person name="Ricardo R."/>
        </authorList>
    </citation>
    <scope>NUCLEOTIDE SEQUENCE [LARGE SCALE GENOMIC DNA]</scope>
</reference>
<dbReference type="GO" id="GO:0033290">
    <property type="term" value="C:eukaryotic 48S preinitiation complex"/>
    <property type="evidence" value="ECO:0007669"/>
    <property type="project" value="UniProtKB-UniRule"/>
</dbReference>